<reference evidence="4 5" key="1">
    <citation type="journal article" date="2020" name="Syst. Appl. Microbiol.">
        <title>Arthrospiribacter ruber gen. nov., sp. nov., a novel bacterium isolated from Arthrospira cultures.</title>
        <authorList>
            <person name="Waleron M."/>
            <person name="Misztak A."/>
            <person name="Waleron M.M."/>
            <person name="Furmaniak M."/>
            <person name="Mrozik A."/>
            <person name="Waleron K."/>
        </authorList>
    </citation>
    <scope>NUCLEOTIDE SEQUENCE [LARGE SCALE GENOMIC DNA]</scope>
    <source>
        <strain evidence="4 5">DPMB0001</strain>
    </source>
</reference>
<evidence type="ECO:0008006" key="6">
    <source>
        <dbReference type="Google" id="ProtNLM"/>
    </source>
</evidence>
<gene>
    <name evidence="4" type="ORF">EGN73_12795</name>
</gene>
<keyword evidence="1" id="KW-0732">Signal</keyword>
<feature type="domain" description="Glycoamylase-like" evidence="2">
    <location>
        <begin position="427"/>
        <end position="639"/>
    </location>
</feature>
<protein>
    <recommendedName>
        <fullName evidence="6">Glycoamylase-like domain-containing protein</fullName>
    </recommendedName>
</protein>
<dbReference type="InterPro" id="IPR032812">
    <property type="entry name" value="SbsA_Ig"/>
</dbReference>
<organism evidence="4 5">
    <name type="scientific">Arthrospiribacter ruber</name>
    <dbReference type="NCBI Taxonomy" id="2487934"/>
    <lineage>
        <taxon>Bacteria</taxon>
        <taxon>Pseudomonadati</taxon>
        <taxon>Bacteroidota</taxon>
        <taxon>Cytophagia</taxon>
        <taxon>Cytophagales</taxon>
        <taxon>Cyclobacteriaceae</taxon>
        <taxon>Arthrospiribacter</taxon>
    </lineage>
</organism>
<evidence type="ECO:0000313" key="5">
    <source>
        <dbReference type="Proteomes" id="UP000727490"/>
    </source>
</evidence>
<evidence type="ECO:0000259" key="3">
    <source>
        <dbReference type="Pfam" id="PF13205"/>
    </source>
</evidence>
<feature type="domain" description="SbsA Ig-like" evidence="3">
    <location>
        <begin position="42"/>
        <end position="134"/>
    </location>
</feature>
<comment type="caution">
    <text evidence="4">The sequence shown here is derived from an EMBL/GenBank/DDBJ whole genome shotgun (WGS) entry which is preliminary data.</text>
</comment>
<name>A0A951IZX1_9BACT</name>
<dbReference type="InterPro" id="IPR019282">
    <property type="entry name" value="Glycoamylase-like_cons_dom"/>
</dbReference>
<dbReference type="RefSeq" id="WP_219290361.1">
    <property type="nucleotide sequence ID" value="NZ_RPHB01000005.1"/>
</dbReference>
<dbReference type="AlphaFoldDB" id="A0A951IZX1"/>
<dbReference type="Pfam" id="PF13205">
    <property type="entry name" value="Big_5"/>
    <property type="match status" value="1"/>
</dbReference>
<sequence>MKNHLFILLFLILSFPSCQESEGEFQSFALSRAIIGDHELPMNGSVIENIPLDRSIQLEFSSPVSIETIEENILLKVEEEIISYNFNLFSNNTLLTILPSGALEAGKNYQIKILDGLQSNSGSNIQPVDLFFKTVISPLTLVAIEFLDADILSTGRITEIALSPEIKLRFSEPVSLDELEKSLEIEGMSSSNWQVTEEPENVYKVVFSDHLQHYRRYTFIINEFVNNSGNGSTFSKTEFTFYTGASPQPVMPQLEDDQLLELIQRQTFKYFWDFGHENSGMARERSTSGNLVTTGGSGFGVMAMIVGVERGFISREEALDRWENIIDFLENADRFHGAWPHWLNGNTGQTIPFSAQDDGGDLVETALLLQGLLTLKTYLNEGENREKSLIEKIQSMYEEVEWSFYTREENVLYWHWSPNFSWAMDLKIQGYNECLIAYILAAASPTFPIDKSVYDSGWARNGAMRNGSNYFGITLPLGKEMGGPLFFAHYSYLGIDPRNLSDQYADYWVQNVNHSKINRTYVNENPRGFVGYSDNNWGLTASDNESGYSAHSPLNDRGVITPTAAISSIPYTPEASMAALNFFYYQLGDRLWGEYGFYDAFNLTEDWYADTYLAIDQGPIIIMIENYRSGLLWDLMKNNKTFTKGLNNLNFNY</sequence>
<evidence type="ECO:0000256" key="1">
    <source>
        <dbReference type="ARBA" id="ARBA00022729"/>
    </source>
</evidence>
<evidence type="ECO:0000313" key="4">
    <source>
        <dbReference type="EMBL" id="MBW3468683.1"/>
    </source>
</evidence>
<dbReference type="EMBL" id="RPHB01000005">
    <property type="protein sequence ID" value="MBW3468683.1"/>
    <property type="molecule type" value="Genomic_DNA"/>
</dbReference>
<keyword evidence="5" id="KW-1185">Reference proteome</keyword>
<accession>A0A951IZX1</accession>
<dbReference type="Proteomes" id="UP000727490">
    <property type="component" value="Unassembled WGS sequence"/>
</dbReference>
<evidence type="ECO:0000259" key="2">
    <source>
        <dbReference type="Pfam" id="PF10091"/>
    </source>
</evidence>
<proteinExistence type="predicted"/>
<dbReference type="Pfam" id="PF10091">
    <property type="entry name" value="Glycoamylase"/>
    <property type="match status" value="1"/>
</dbReference>